<dbReference type="GO" id="GO:0008094">
    <property type="term" value="F:ATP-dependent activity, acting on DNA"/>
    <property type="evidence" value="ECO:0007669"/>
    <property type="project" value="TreeGrafter"/>
</dbReference>
<evidence type="ECO:0000313" key="7">
    <source>
        <dbReference type="EMBL" id="KAH7117461.1"/>
    </source>
</evidence>
<evidence type="ECO:0000259" key="5">
    <source>
        <dbReference type="PROSITE" id="PS51192"/>
    </source>
</evidence>
<proteinExistence type="predicted"/>
<feature type="domain" description="Helicase ATP-binding" evidence="5">
    <location>
        <begin position="337"/>
        <end position="520"/>
    </location>
</feature>
<dbReference type="InterPro" id="IPR014001">
    <property type="entry name" value="Helicase_ATP-bd"/>
</dbReference>
<dbReference type="Pfam" id="PF00271">
    <property type="entry name" value="Helicase_C"/>
    <property type="match status" value="1"/>
</dbReference>
<feature type="compositionally biased region" description="Low complexity" evidence="4">
    <location>
        <begin position="673"/>
        <end position="693"/>
    </location>
</feature>
<evidence type="ECO:0000259" key="6">
    <source>
        <dbReference type="PROSITE" id="PS51194"/>
    </source>
</evidence>
<dbReference type="InterPro" id="IPR027417">
    <property type="entry name" value="P-loop_NTPase"/>
</dbReference>
<sequence length="896" mass="99641">MAETSPSADMRLPKRLQGFHPPARSQKRIRMTPPQGHIPSPDDAVTNLLPRPQVDIISRPSSDAEAFFGEYQDVDGSDNYSATLPFAGPSPMDIGDEIVGGEANIQICYGALCDVHASFNGSTVGKSLARDSRRFQIFHIILYEDSFGLLSGKNEVVAVLDVDTCRTLQRLHDHQRVRATAVVETSRLKRARVKGTSKGIFPLSINIYGTQDKANEVGDILSEMAAFLQHPFFLEPGHEYFNPQYFHLGGEMKCMTYLVGLGETEYRAKRISDEVEGVFDSLDGADVVPDVQPDAIITRLKSHQKVALAFIERRENHSACQRANKILRDFVRISSKDDIPSYSMGGILADVMGLGKTLSMISAIVSSLPRATEYATAEYQNFVSPASGCRSRATLVIVTSMQVLDVWKREVSIHVEPGTLKICIFHGSSRPKSPKGVIDYDLVLTTYGTLSADSNAFRVLQKIEWYRVVLDEAHWIRNQTSNQFRAAESLSAERKWCLTGTPIQNRLNDLESLLKFLHFDPFSRTSVFLRHILEPLSKDTPDRAVNLRALLHAICLRRNEKYLNLPEPLYEEIDIRLEGEERLVYDSILKKCARDIDEAVSTKAKIKKYHILFATIMKLRRLCNHGTLSSAQISLSATFPSSADGERDCDYCGGNDEDRLALLSNNEICTECGRSLSSTSRGSKSKSLNLGGSTPTPSWDGDPNIFKPSPRSFLSPRHAPQGFSTKLLAVVGNLAKSPPGSKSLVFSYWTSTLELLAVLLKQRNIRSLRIDGRVTYSERLRILARFAENPDIAVLLMSIGTGSVGLNLTVANYVHLVEPQWNPSVEEQAVARAVRIGQTLPVTVTRYIVKRTVEENIVCLQQKKSSLAKFTLDSGPEEGETEKLEDLQFILDLNSA</sequence>
<dbReference type="CDD" id="cd18793">
    <property type="entry name" value="SF2_C_SNF"/>
    <property type="match status" value="1"/>
</dbReference>
<comment type="caution">
    <text evidence="7">The sequence shown here is derived from an EMBL/GenBank/DDBJ whole genome shotgun (WGS) entry which is preliminary data.</text>
</comment>
<keyword evidence="1" id="KW-0547">Nucleotide-binding</keyword>
<protein>
    <submittedName>
        <fullName evidence="7">SNF2 family N-terminal domain-containing protein</fullName>
    </submittedName>
</protein>
<accession>A0A9P9DEV2</accession>
<dbReference type="PANTHER" id="PTHR45626">
    <property type="entry name" value="TRANSCRIPTION TERMINATION FACTOR 2-RELATED"/>
    <property type="match status" value="1"/>
</dbReference>
<dbReference type="GO" id="GO:0006281">
    <property type="term" value="P:DNA repair"/>
    <property type="evidence" value="ECO:0007669"/>
    <property type="project" value="TreeGrafter"/>
</dbReference>
<dbReference type="GO" id="GO:0005524">
    <property type="term" value="F:ATP binding"/>
    <property type="evidence" value="ECO:0007669"/>
    <property type="project" value="UniProtKB-KW"/>
</dbReference>
<dbReference type="PROSITE" id="PS51192">
    <property type="entry name" value="HELICASE_ATP_BIND_1"/>
    <property type="match status" value="1"/>
</dbReference>
<feature type="domain" description="Helicase C-terminal" evidence="6">
    <location>
        <begin position="726"/>
        <end position="888"/>
    </location>
</feature>
<dbReference type="SMART" id="SM00487">
    <property type="entry name" value="DEXDc"/>
    <property type="match status" value="1"/>
</dbReference>
<dbReference type="PANTHER" id="PTHR45626:SF22">
    <property type="entry name" value="DNA REPAIR PROTEIN RAD5"/>
    <property type="match status" value="1"/>
</dbReference>
<dbReference type="Proteomes" id="UP000738349">
    <property type="component" value="Unassembled WGS sequence"/>
</dbReference>
<dbReference type="Gene3D" id="3.40.50.10810">
    <property type="entry name" value="Tandem AAA-ATPase domain"/>
    <property type="match status" value="1"/>
</dbReference>
<dbReference type="InterPro" id="IPR001650">
    <property type="entry name" value="Helicase_C-like"/>
</dbReference>
<dbReference type="PROSITE" id="PS51194">
    <property type="entry name" value="HELICASE_CTER"/>
    <property type="match status" value="1"/>
</dbReference>
<dbReference type="OrthoDB" id="448448at2759"/>
<gene>
    <name evidence="7" type="ORF">EDB81DRAFT_818513</name>
</gene>
<dbReference type="GO" id="GO:0016787">
    <property type="term" value="F:hydrolase activity"/>
    <property type="evidence" value="ECO:0007669"/>
    <property type="project" value="UniProtKB-KW"/>
</dbReference>
<feature type="region of interest" description="Disordered" evidence="4">
    <location>
        <begin position="673"/>
        <end position="704"/>
    </location>
</feature>
<dbReference type="CDD" id="cd18008">
    <property type="entry name" value="DEXDc_SHPRH-like"/>
    <property type="match status" value="1"/>
</dbReference>
<evidence type="ECO:0000256" key="1">
    <source>
        <dbReference type="ARBA" id="ARBA00022741"/>
    </source>
</evidence>
<dbReference type="SUPFAM" id="SSF52540">
    <property type="entry name" value="P-loop containing nucleoside triphosphate hydrolases"/>
    <property type="match status" value="2"/>
</dbReference>
<feature type="region of interest" description="Disordered" evidence="4">
    <location>
        <begin position="1"/>
        <end position="43"/>
    </location>
</feature>
<dbReference type="SMART" id="SM00490">
    <property type="entry name" value="HELICc"/>
    <property type="match status" value="1"/>
</dbReference>
<keyword evidence="8" id="KW-1185">Reference proteome</keyword>
<dbReference type="InterPro" id="IPR049730">
    <property type="entry name" value="SNF2/RAD54-like_C"/>
</dbReference>
<reference evidence="7" key="1">
    <citation type="journal article" date="2021" name="Nat. Commun.">
        <title>Genetic determinants of endophytism in the Arabidopsis root mycobiome.</title>
        <authorList>
            <person name="Mesny F."/>
            <person name="Miyauchi S."/>
            <person name="Thiergart T."/>
            <person name="Pickel B."/>
            <person name="Atanasova L."/>
            <person name="Karlsson M."/>
            <person name="Huettel B."/>
            <person name="Barry K.W."/>
            <person name="Haridas S."/>
            <person name="Chen C."/>
            <person name="Bauer D."/>
            <person name="Andreopoulos W."/>
            <person name="Pangilinan J."/>
            <person name="LaButti K."/>
            <person name="Riley R."/>
            <person name="Lipzen A."/>
            <person name="Clum A."/>
            <person name="Drula E."/>
            <person name="Henrissat B."/>
            <person name="Kohler A."/>
            <person name="Grigoriev I.V."/>
            <person name="Martin F.M."/>
            <person name="Hacquard S."/>
        </authorList>
    </citation>
    <scope>NUCLEOTIDE SEQUENCE</scope>
    <source>
        <strain evidence="7">MPI-CAGE-AT-0147</strain>
    </source>
</reference>
<evidence type="ECO:0000313" key="8">
    <source>
        <dbReference type="Proteomes" id="UP000738349"/>
    </source>
</evidence>
<dbReference type="AlphaFoldDB" id="A0A9P9DEV2"/>
<name>A0A9P9DEV2_9HYPO</name>
<organism evidence="7 8">
    <name type="scientific">Dactylonectria macrodidyma</name>
    <dbReference type="NCBI Taxonomy" id="307937"/>
    <lineage>
        <taxon>Eukaryota</taxon>
        <taxon>Fungi</taxon>
        <taxon>Dikarya</taxon>
        <taxon>Ascomycota</taxon>
        <taxon>Pezizomycotina</taxon>
        <taxon>Sordariomycetes</taxon>
        <taxon>Hypocreomycetidae</taxon>
        <taxon>Hypocreales</taxon>
        <taxon>Nectriaceae</taxon>
        <taxon>Dactylonectria</taxon>
    </lineage>
</organism>
<dbReference type="InterPro" id="IPR050628">
    <property type="entry name" value="SNF2_RAD54_helicase_TF"/>
</dbReference>
<dbReference type="EMBL" id="JAGMUV010000028">
    <property type="protein sequence ID" value="KAH7117461.1"/>
    <property type="molecule type" value="Genomic_DNA"/>
</dbReference>
<dbReference type="Gene3D" id="3.40.50.300">
    <property type="entry name" value="P-loop containing nucleotide triphosphate hydrolases"/>
    <property type="match status" value="1"/>
</dbReference>
<dbReference type="GO" id="GO:0005634">
    <property type="term" value="C:nucleus"/>
    <property type="evidence" value="ECO:0007669"/>
    <property type="project" value="TreeGrafter"/>
</dbReference>
<evidence type="ECO:0000256" key="2">
    <source>
        <dbReference type="ARBA" id="ARBA00022801"/>
    </source>
</evidence>
<evidence type="ECO:0000256" key="3">
    <source>
        <dbReference type="ARBA" id="ARBA00022840"/>
    </source>
</evidence>
<evidence type="ECO:0000256" key="4">
    <source>
        <dbReference type="SAM" id="MobiDB-lite"/>
    </source>
</evidence>
<keyword evidence="2" id="KW-0378">Hydrolase</keyword>
<dbReference type="Pfam" id="PF00176">
    <property type="entry name" value="SNF2-rel_dom"/>
    <property type="match status" value="1"/>
</dbReference>
<keyword evidence="3" id="KW-0067">ATP-binding</keyword>
<dbReference type="InterPro" id="IPR038718">
    <property type="entry name" value="SNF2-like_sf"/>
</dbReference>
<dbReference type="InterPro" id="IPR000330">
    <property type="entry name" value="SNF2_N"/>
</dbReference>